<dbReference type="InterPro" id="IPR005490">
    <property type="entry name" value="LD_TPept_cat_dom"/>
</dbReference>
<name>I4BGP9_MYCCN</name>
<dbReference type="EMBL" id="CP003053">
    <property type="protein sequence ID" value="AFM16456.1"/>
    <property type="molecule type" value="Genomic_DNA"/>
</dbReference>
<feature type="chain" id="PRO_5003686271" description="L,D-TPase catalytic domain-containing protein" evidence="2">
    <location>
        <begin position="30"/>
        <end position="228"/>
    </location>
</feature>
<dbReference type="PANTHER" id="PTHR38589">
    <property type="entry name" value="BLR0621 PROTEIN"/>
    <property type="match status" value="1"/>
</dbReference>
<dbReference type="PANTHER" id="PTHR38589:SF1">
    <property type="entry name" value="BLR0621 PROTEIN"/>
    <property type="match status" value="1"/>
</dbReference>
<gene>
    <name evidence="4" type="ordered locus">Mycch_1663</name>
</gene>
<dbReference type="Pfam" id="PF03734">
    <property type="entry name" value="YkuD"/>
    <property type="match status" value="1"/>
</dbReference>
<dbReference type="eggNOG" id="COG3786">
    <property type="taxonomic scope" value="Bacteria"/>
</dbReference>
<accession>I4BGP9</accession>
<feature type="active site" description="Proton donor/acceptor" evidence="1">
    <location>
        <position position="181"/>
    </location>
</feature>
<evidence type="ECO:0000313" key="4">
    <source>
        <dbReference type="EMBL" id="AFM16456.1"/>
    </source>
</evidence>
<reference evidence="4 5" key="1">
    <citation type="submission" date="2012-06" db="EMBL/GenBank/DDBJ databases">
        <title>Complete sequence of chromosome of Mycobacterium chubuense NBB4.</title>
        <authorList>
            <consortium name="US DOE Joint Genome Institute"/>
            <person name="Lucas S."/>
            <person name="Han J."/>
            <person name="Lapidus A."/>
            <person name="Cheng J.-F."/>
            <person name="Goodwin L."/>
            <person name="Pitluck S."/>
            <person name="Peters L."/>
            <person name="Mikhailova N."/>
            <person name="Teshima H."/>
            <person name="Detter J.C."/>
            <person name="Han C."/>
            <person name="Tapia R."/>
            <person name="Land M."/>
            <person name="Hauser L."/>
            <person name="Kyrpides N."/>
            <person name="Ivanova N."/>
            <person name="Pagani I."/>
            <person name="Mattes T."/>
            <person name="Holmes A."/>
            <person name="Rutledge P."/>
            <person name="Paulsen I."/>
            <person name="Coleman N."/>
            <person name="Woyke T."/>
        </authorList>
    </citation>
    <scope>NUCLEOTIDE SEQUENCE [LARGE SCALE GENOMIC DNA]</scope>
    <source>
        <strain evidence="4 5">NBB4</strain>
    </source>
</reference>
<evidence type="ECO:0000259" key="3">
    <source>
        <dbReference type="PROSITE" id="PS52029"/>
    </source>
</evidence>
<dbReference type="AlphaFoldDB" id="I4BGP9"/>
<organism evidence="4 5">
    <name type="scientific">Mycolicibacterium chubuense (strain NBB4)</name>
    <name type="common">Mycobacterium chubuense</name>
    <dbReference type="NCBI Taxonomy" id="710421"/>
    <lineage>
        <taxon>Bacteria</taxon>
        <taxon>Bacillati</taxon>
        <taxon>Actinomycetota</taxon>
        <taxon>Actinomycetes</taxon>
        <taxon>Mycobacteriales</taxon>
        <taxon>Mycobacteriaceae</taxon>
        <taxon>Mycolicibacterium</taxon>
    </lineage>
</organism>
<feature type="active site" description="Nucleophile" evidence="1">
    <location>
        <position position="191"/>
    </location>
</feature>
<evidence type="ECO:0000256" key="1">
    <source>
        <dbReference type="PROSITE-ProRule" id="PRU01373"/>
    </source>
</evidence>
<dbReference type="RefSeq" id="WP_014814937.1">
    <property type="nucleotide sequence ID" value="NC_018027.1"/>
</dbReference>
<sequence length="228" mass="23922" precursor="true">MTMAKTLAAVAGQLGVMLASLLLVAPAAAEPVTSPAGQPLQWIIVGVPAANATTGSLTAFQRYGQQWKVVLGPTPAKVGELGVGAPADGVHRTPVGTFAFDQAFGRQPNPGTRMPYFQAGNQDWWDEDARSPTYNTHVRRSGSPSSIAENLYDSGPVYDYAVNIAVNPQRIPGRVSGIFLHVTDGSPTWGCVAIGRDEMRSLLNWLDPSASPLITIGVGSPSLIPSGS</sequence>
<evidence type="ECO:0000313" key="5">
    <source>
        <dbReference type="Proteomes" id="UP000006057"/>
    </source>
</evidence>
<keyword evidence="5" id="KW-1185">Reference proteome</keyword>
<dbReference type="CDD" id="cd16913">
    <property type="entry name" value="YkuD_like"/>
    <property type="match status" value="1"/>
</dbReference>
<dbReference type="GO" id="GO:0008360">
    <property type="term" value="P:regulation of cell shape"/>
    <property type="evidence" value="ECO:0007669"/>
    <property type="project" value="UniProtKB-UniRule"/>
</dbReference>
<dbReference type="STRING" id="710421.Mycch_1663"/>
<dbReference type="GO" id="GO:0071555">
    <property type="term" value="P:cell wall organization"/>
    <property type="evidence" value="ECO:0007669"/>
    <property type="project" value="UniProtKB-UniRule"/>
</dbReference>
<feature type="domain" description="L,D-TPase catalytic" evidence="3">
    <location>
        <begin position="46"/>
        <end position="216"/>
    </location>
</feature>
<dbReference type="OrthoDB" id="186490at2"/>
<dbReference type="PROSITE" id="PS52029">
    <property type="entry name" value="LD_TPASE"/>
    <property type="match status" value="1"/>
</dbReference>
<dbReference type="Proteomes" id="UP000006057">
    <property type="component" value="Chromosome"/>
</dbReference>
<keyword evidence="2" id="KW-0732">Signal</keyword>
<keyword evidence="1" id="KW-0133">Cell shape</keyword>
<feature type="signal peptide" evidence="2">
    <location>
        <begin position="1"/>
        <end position="29"/>
    </location>
</feature>
<keyword evidence="1" id="KW-0961">Cell wall biogenesis/degradation</keyword>
<dbReference type="HOGENOM" id="CLU_068009_2_1_11"/>
<dbReference type="GO" id="GO:0016740">
    <property type="term" value="F:transferase activity"/>
    <property type="evidence" value="ECO:0007669"/>
    <property type="project" value="InterPro"/>
</dbReference>
<proteinExistence type="predicted"/>
<keyword evidence="1" id="KW-0573">Peptidoglycan synthesis</keyword>
<dbReference type="PATRIC" id="fig|710421.3.peg.1665"/>
<dbReference type="KEGG" id="mcb:Mycch_1663"/>
<dbReference type="GO" id="GO:0009252">
    <property type="term" value="P:peptidoglycan biosynthetic process"/>
    <property type="evidence" value="ECO:0007669"/>
    <property type="project" value="UniProtKB-KW"/>
</dbReference>
<comment type="pathway">
    <text evidence="1">Cell wall biogenesis; peptidoglycan biosynthesis.</text>
</comment>
<protein>
    <recommendedName>
        <fullName evidence="3">L,D-TPase catalytic domain-containing protein</fullName>
    </recommendedName>
</protein>
<evidence type="ECO:0000256" key="2">
    <source>
        <dbReference type="SAM" id="SignalP"/>
    </source>
</evidence>